<keyword evidence="5 9" id="KW-0269">Exonuclease</keyword>
<dbReference type="GO" id="GO:0006281">
    <property type="term" value="P:DNA repair"/>
    <property type="evidence" value="ECO:0007669"/>
    <property type="project" value="InterPro"/>
</dbReference>
<keyword evidence="10" id="KW-1185">Reference proteome</keyword>
<sequence length="570" mass="64152">MEKVWRIITEKKSEELSIVENILYSRGITDKEEINEFLSHKPQKTYSPFSIKNMIEAVGRIIYHIKKGNKIVISGDYDVDGVTATALLLDFFGDITNNIDYYIPNRFTEGYGLNLEAIKYMKEEMKADLIITVDNGISSVKEVDYAKELGLEIIVTDHHNPPEKLPDCLIIDVKQEGDEYPFKELCGCGVAFKLAQAIQKTLGLPKTILSKLLDLVTLGTICDIVPLIDENRTLIKYGLKSINANKRLGIAILRQILGLKDKEITAGRIGFGLGPCFNAAGRLEDAKHGVQLLLEKDIHKATKLAKYLYDLNRERRSVQEAGEKLCKRIVEEKYMDDDFLVLRADEISEGVIGIVAGKIKDTFYKPTLVVTKSEDGQLKGSGRSISGINIYEEMKTCSDLFLGFGGHEMACGFSIEEDKLDELRSRLDFRAKRIRIEKPDIFVPKLNIMAEISPNELTIDLVEEISKLEPYGMSNPKPLFMVKNIKVDTTKTRGCGTDGKHLKFVGNRDNVNLDGIGFSLTQKYIKIGKPDTVDIAFFVDINEWNGNVKAQMIIEDFKKTESIDDRVINS</sequence>
<comment type="similarity">
    <text evidence="1">Belongs to the RecJ family.</text>
</comment>
<dbReference type="GO" id="GO:0008409">
    <property type="term" value="F:5'-3' exonuclease activity"/>
    <property type="evidence" value="ECO:0007669"/>
    <property type="project" value="InterPro"/>
</dbReference>
<keyword evidence="4" id="KW-0378">Hydrolase</keyword>
<evidence type="ECO:0000313" key="9">
    <source>
        <dbReference type="EMBL" id="SHJ52724.1"/>
    </source>
</evidence>
<dbReference type="InterPro" id="IPR051673">
    <property type="entry name" value="SSDNA_exonuclease_RecJ"/>
</dbReference>
<dbReference type="AlphaFoldDB" id="A0A1M6K1D2"/>
<dbReference type="EMBL" id="FRAG01000002">
    <property type="protein sequence ID" value="SHJ52724.1"/>
    <property type="molecule type" value="Genomic_DNA"/>
</dbReference>
<evidence type="ECO:0000259" key="6">
    <source>
        <dbReference type="Pfam" id="PF01368"/>
    </source>
</evidence>
<evidence type="ECO:0000256" key="4">
    <source>
        <dbReference type="ARBA" id="ARBA00022801"/>
    </source>
</evidence>
<evidence type="ECO:0000256" key="3">
    <source>
        <dbReference type="ARBA" id="ARBA00022722"/>
    </source>
</evidence>
<evidence type="ECO:0000256" key="5">
    <source>
        <dbReference type="ARBA" id="ARBA00022839"/>
    </source>
</evidence>
<dbReference type="InterPro" id="IPR041122">
    <property type="entry name" value="RecJ_OB"/>
</dbReference>
<dbReference type="STRING" id="1121301.SAMN02745912_00210"/>
<dbReference type="InterPro" id="IPR004610">
    <property type="entry name" value="RecJ"/>
</dbReference>
<gene>
    <name evidence="9" type="ORF">SAMN02745912_00210</name>
</gene>
<dbReference type="Pfam" id="PF01368">
    <property type="entry name" value="DHH"/>
    <property type="match status" value="1"/>
</dbReference>
<evidence type="ECO:0000313" key="10">
    <source>
        <dbReference type="Proteomes" id="UP000184465"/>
    </source>
</evidence>
<reference evidence="9 10" key="1">
    <citation type="submission" date="2016-11" db="EMBL/GenBank/DDBJ databases">
        <authorList>
            <person name="Jaros S."/>
            <person name="Januszkiewicz K."/>
            <person name="Wedrychowicz H."/>
        </authorList>
    </citation>
    <scope>NUCLEOTIDE SEQUENCE [LARGE SCALE GENOMIC DNA]</scope>
    <source>
        <strain evidence="9 10">DSM 15212</strain>
    </source>
</reference>
<protein>
    <recommendedName>
        <fullName evidence="2">Single-stranded-DNA-specific exonuclease RecJ</fullName>
    </recommendedName>
</protein>
<dbReference type="Gene3D" id="3.90.1640.30">
    <property type="match status" value="1"/>
</dbReference>
<organism evidence="9 10">
    <name type="scientific">Paramaledivibacter caminithermalis (strain DSM 15212 / CIP 107654 / DViRD3)</name>
    <name type="common">Clostridium caminithermale</name>
    <dbReference type="NCBI Taxonomy" id="1121301"/>
    <lineage>
        <taxon>Bacteria</taxon>
        <taxon>Bacillati</taxon>
        <taxon>Bacillota</taxon>
        <taxon>Clostridia</taxon>
        <taxon>Peptostreptococcales</taxon>
        <taxon>Caminicellaceae</taxon>
        <taxon>Paramaledivibacter</taxon>
    </lineage>
</organism>
<dbReference type="GO" id="GO:0003676">
    <property type="term" value="F:nucleic acid binding"/>
    <property type="evidence" value="ECO:0007669"/>
    <property type="project" value="InterPro"/>
</dbReference>
<evidence type="ECO:0000256" key="2">
    <source>
        <dbReference type="ARBA" id="ARBA00019841"/>
    </source>
</evidence>
<dbReference type="SUPFAM" id="SSF64182">
    <property type="entry name" value="DHH phosphoesterases"/>
    <property type="match status" value="1"/>
</dbReference>
<feature type="domain" description="DHHA1" evidence="7">
    <location>
        <begin position="338"/>
        <end position="428"/>
    </location>
</feature>
<dbReference type="InterPro" id="IPR001667">
    <property type="entry name" value="DDH_dom"/>
</dbReference>
<evidence type="ECO:0000256" key="1">
    <source>
        <dbReference type="ARBA" id="ARBA00005915"/>
    </source>
</evidence>
<feature type="domain" description="RecJ OB" evidence="8">
    <location>
        <begin position="450"/>
        <end position="556"/>
    </location>
</feature>
<dbReference type="Proteomes" id="UP000184465">
    <property type="component" value="Unassembled WGS sequence"/>
</dbReference>
<evidence type="ECO:0000259" key="7">
    <source>
        <dbReference type="Pfam" id="PF02272"/>
    </source>
</evidence>
<evidence type="ECO:0000259" key="8">
    <source>
        <dbReference type="Pfam" id="PF17768"/>
    </source>
</evidence>
<dbReference type="RefSeq" id="WP_073146530.1">
    <property type="nucleotide sequence ID" value="NZ_FRAG01000002.1"/>
</dbReference>
<proteinExistence type="inferred from homology"/>
<dbReference type="Pfam" id="PF17768">
    <property type="entry name" value="RecJ_OB"/>
    <property type="match status" value="1"/>
</dbReference>
<keyword evidence="3" id="KW-0540">Nuclease</keyword>
<feature type="domain" description="DDH" evidence="6">
    <location>
        <begin position="70"/>
        <end position="220"/>
    </location>
</feature>
<accession>A0A1M6K1D2</accession>
<dbReference type="PANTHER" id="PTHR30255:SF2">
    <property type="entry name" value="SINGLE-STRANDED-DNA-SPECIFIC EXONUCLEASE RECJ"/>
    <property type="match status" value="1"/>
</dbReference>
<dbReference type="GO" id="GO:0006310">
    <property type="term" value="P:DNA recombination"/>
    <property type="evidence" value="ECO:0007669"/>
    <property type="project" value="InterPro"/>
</dbReference>
<dbReference type="InterPro" id="IPR003156">
    <property type="entry name" value="DHHA1_dom"/>
</dbReference>
<dbReference type="Pfam" id="PF02272">
    <property type="entry name" value="DHHA1"/>
    <property type="match status" value="1"/>
</dbReference>
<dbReference type="InterPro" id="IPR038763">
    <property type="entry name" value="DHH_sf"/>
</dbReference>
<dbReference type="PANTHER" id="PTHR30255">
    <property type="entry name" value="SINGLE-STRANDED-DNA-SPECIFIC EXONUCLEASE RECJ"/>
    <property type="match status" value="1"/>
</dbReference>
<dbReference type="NCBIfam" id="TIGR00644">
    <property type="entry name" value="recJ"/>
    <property type="match status" value="1"/>
</dbReference>
<dbReference type="Gene3D" id="2.40.50.460">
    <property type="match status" value="1"/>
</dbReference>
<name>A0A1M6K1D2_PARC5</name>